<dbReference type="Pfam" id="PF00069">
    <property type="entry name" value="Pkinase"/>
    <property type="match status" value="1"/>
</dbReference>
<feature type="compositionally biased region" description="Pro residues" evidence="5">
    <location>
        <begin position="44"/>
        <end position="54"/>
    </location>
</feature>
<keyword evidence="3 7" id="KW-0418">Kinase</keyword>
<dbReference type="InterPro" id="IPR000719">
    <property type="entry name" value="Prot_kinase_dom"/>
</dbReference>
<dbReference type="InterPro" id="IPR002372">
    <property type="entry name" value="PQQ_rpt_dom"/>
</dbReference>
<dbReference type="PROSITE" id="PS00108">
    <property type="entry name" value="PROTEIN_KINASE_ST"/>
    <property type="match status" value="1"/>
</dbReference>
<keyword evidence="4" id="KW-0067">ATP-binding</keyword>
<dbReference type="PANTHER" id="PTHR43289:SF34">
    <property type="entry name" value="SERINE_THREONINE-PROTEIN KINASE YBDM-RELATED"/>
    <property type="match status" value="1"/>
</dbReference>
<dbReference type="SUPFAM" id="SSF50998">
    <property type="entry name" value="Quinoprotein alcohol dehydrogenase-like"/>
    <property type="match status" value="1"/>
</dbReference>
<dbReference type="SMART" id="SM00220">
    <property type="entry name" value="S_TKc"/>
    <property type="match status" value="1"/>
</dbReference>
<sequence>MLGPLRADAPRRIGPYEVLARLGAGGMGEVFLARGTGLRETSPGPGPGPGPGSGPGPGGGGGLAAPVQGVFVAVKTVRRDVAAEPAFRDRFRREIKVASLVDSPYAAAPVGGDADAGTPWLATEYVPGPSLSQAVRRGGALPVATVRALGAGIARALADLHRAGVLHRDLKPGNVMLSVDGPRLIDFGIARSSTATTMTATGVMVGTPSFMSPEHVAGARRVTAASDVFCLGSLLCYAATGEDPFGDGPLAAVLYRVSQAEADLSRVPEELRGTLAACLAADPADRPSPERLAELLGPAPAKAFPWPEGVREHIGEYGRELAQLVASGGPLLEAPAGFGTVVVPDVPGLHSVPTLAPGAAPGALPGAPHSLSPPTAPVGRDRPRRGRLLAAALALVVAAGGTGAYLLWPEGGDGGGKGRAPVRAAGPRVPGVDDRGPADGSGFVAQNAAQRPAGWKPWRAELGAPAFGCSAGEAALVCRTTDGRYEALDPAGGKRLWAADLVEDPRDDQSFIGPTGGVFVAGGTAVPAVHGPYAVLLSGGRLQVRDARSGAVRWEKQGPSGGGLATRPVVADGTVFVPTGDDAGGRMTAFALADGRELWSKALTNADLARVDFRDFEPVAAANGLVYAMSDAGFVAYDAKTGDQRGQVPPEAKECDALLVRGRYAYCAPLDAANDAPLVLHRLDAVTLAAAGTGRLAVPAAVAESGAWPTAVSDRAAVVLDAGPARWADRRDTGAHDGVYVLDPATGGRLGHYPIPPLAADGRRQLVSPPLITGSALVYADYSALRVVPIGEDGRPGKERVVPVPGAPGPRAEEEYDRSGGTHLGREIRPPLVLPLGGVAHIVYDTGVVVSVGLPREALGTAPDGAAGRAAGSAAEEKE</sequence>
<dbReference type="Gene3D" id="2.130.10.10">
    <property type="entry name" value="YVTN repeat-like/Quinoprotein amine dehydrogenase"/>
    <property type="match status" value="1"/>
</dbReference>
<dbReference type="SMART" id="SM00564">
    <property type="entry name" value="PQQ"/>
    <property type="match status" value="4"/>
</dbReference>
<comment type="caution">
    <text evidence="7">The sequence shown here is derived from an EMBL/GenBank/DDBJ whole genome shotgun (WGS) entry which is preliminary data.</text>
</comment>
<evidence type="ECO:0000313" key="7">
    <source>
        <dbReference type="EMBL" id="MFI9120218.1"/>
    </source>
</evidence>
<dbReference type="PANTHER" id="PTHR43289">
    <property type="entry name" value="MITOGEN-ACTIVATED PROTEIN KINASE KINASE KINASE 20-RELATED"/>
    <property type="match status" value="1"/>
</dbReference>
<reference evidence="7 8" key="1">
    <citation type="submission" date="2024-10" db="EMBL/GenBank/DDBJ databases">
        <title>The Natural Products Discovery Center: Release of the First 8490 Sequenced Strains for Exploring Actinobacteria Biosynthetic Diversity.</title>
        <authorList>
            <person name="Kalkreuter E."/>
            <person name="Kautsar S.A."/>
            <person name="Yang D."/>
            <person name="Bader C.D."/>
            <person name="Teijaro C.N."/>
            <person name="Fluegel L."/>
            <person name="Davis C.M."/>
            <person name="Simpson J.R."/>
            <person name="Lauterbach L."/>
            <person name="Steele A.D."/>
            <person name="Gui C."/>
            <person name="Meng S."/>
            <person name="Li G."/>
            <person name="Viehrig K."/>
            <person name="Ye F."/>
            <person name="Su P."/>
            <person name="Kiefer A.F."/>
            <person name="Nichols A."/>
            <person name="Cepeda A.J."/>
            <person name="Yan W."/>
            <person name="Fan B."/>
            <person name="Jiang Y."/>
            <person name="Adhikari A."/>
            <person name="Zheng C.-J."/>
            <person name="Schuster L."/>
            <person name="Cowan T.M."/>
            <person name="Smanski M.J."/>
            <person name="Chevrette M.G."/>
            <person name="De Carvalho L.P.S."/>
            <person name="Shen B."/>
        </authorList>
    </citation>
    <scope>NUCLEOTIDE SEQUENCE [LARGE SCALE GENOMIC DNA]</scope>
    <source>
        <strain evidence="7 8">NPDC053346</strain>
    </source>
</reference>
<feature type="region of interest" description="Disordered" evidence="5">
    <location>
        <begin position="796"/>
        <end position="824"/>
    </location>
</feature>
<dbReference type="EMBL" id="JBITYT010000005">
    <property type="protein sequence ID" value="MFI9120218.1"/>
    <property type="molecule type" value="Genomic_DNA"/>
</dbReference>
<evidence type="ECO:0000313" key="8">
    <source>
        <dbReference type="Proteomes" id="UP001614391"/>
    </source>
</evidence>
<dbReference type="Pfam" id="PF13360">
    <property type="entry name" value="PQQ_2"/>
    <property type="match status" value="1"/>
</dbReference>
<evidence type="ECO:0000259" key="6">
    <source>
        <dbReference type="PROSITE" id="PS50011"/>
    </source>
</evidence>
<evidence type="ECO:0000256" key="1">
    <source>
        <dbReference type="ARBA" id="ARBA00022679"/>
    </source>
</evidence>
<dbReference type="Gene3D" id="1.10.510.10">
    <property type="entry name" value="Transferase(Phosphotransferase) domain 1"/>
    <property type="match status" value="1"/>
</dbReference>
<accession>A0ABW8CRM4</accession>
<dbReference type="InterPro" id="IPR011047">
    <property type="entry name" value="Quinoprotein_ADH-like_sf"/>
</dbReference>
<dbReference type="SUPFAM" id="SSF56112">
    <property type="entry name" value="Protein kinase-like (PK-like)"/>
    <property type="match status" value="1"/>
</dbReference>
<evidence type="ECO:0000256" key="2">
    <source>
        <dbReference type="ARBA" id="ARBA00022741"/>
    </source>
</evidence>
<feature type="compositionally biased region" description="Low complexity" evidence="5">
    <location>
        <begin position="860"/>
        <end position="879"/>
    </location>
</feature>
<evidence type="ECO:0000256" key="4">
    <source>
        <dbReference type="ARBA" id="ARBA00022840"/>
    </source>
</evidence>
<evidence type="ECO:0000256" key="5">
    <source>
        <dbReference type="SAM" id="MobiDB-lite"/>
    </source>
</evidence>
<dbReference type="InterPro" id="IPR015943">
    <property type="entry name" value="WD40/YVTN_repeat-like_dom_sf"/>
</dbReference>
<keyword evidence="1" id="KW-0808">Transferase</keyword>
<dbReference type="CDD" id="cd14014">
    <property type="entry name" value="STKc_PknB_like"/>
    <property type="match status" value="1"/>
</dbReference>
<keyword evidence="8" id="KW-1185">Reference proteome</keyword>
<proteinExistence type="predicted"/>
<evidence type="ECO:0000256" key="3">
    <source>
        <dbReference type="ARBA" id="ARBA00022777"/>
    </source>
</evidence>
<protein>
    <submittedName>
        <fullName evidence="7">Protein kinase</fullName>
    </submittedName>
</protein>
<feature type="region of interest" description="Disordered" evidence="5">
    <location>
        <begin position="859"/>
        <end position="879"/>
    </location>
</feature>
<dbReference type="Proteomes" id="UP001614391">
    <property type="component" value="Unassembled WGS sequence"/>
</dbReference>
<dbReference type="InterPro" id="IPR018391">
    <property type="entry name" value="PQQ_b-propeller_rpt"/>
</dbReference>
<name>A0ABW8CRM4_STRBI</name>
<dbReference type="RefSeq" id="WP_399614002.1">
    <property type="nucleotide sequence ID" value="NZ_JBITYT010000005.1"/>
</dbReference>
<dbReference type="InterPro" id="IPR011009">
    <property type="entry name" value="Kinase-like_dom_sf"/>
</dbReference>
<dbReference type="Gene3D" id="3.30.200.20">
    <property type="entry name" value="Phosphorylase Kinase, domain 1"/>
    <property type="match status" value="2"/>
</dbReference>
<organism evidence="7 8">
    <name type="scientific">Streptomyces bikiniensis</name>
    <dbReference type="NCBI Taxonomy" id="1896"/>
    <lineage>
        <taxon>Bacteria</taxon>
        <taxon>Bacillati</taxon>
        <taxon>Actinomycetota</taxon>
        <taxon>Actinomycetes</taxon>
        <taxon>Kitasatosporales</taxon>
        <taxon>Streptomycetaceae</taxon>
        <taxon>Streptomyces</taxon>
    </lineage>
</organism>
<feature type="compositionally biased region" description="Basic and acidic residues" evidence="5">
    <location>
        <begin position="811"/>
        <end position="824"/>
    </location>
</feature>
<dbReference type="GO" id="GO:0016301">
    <property type="term" value="F:kinase activity"/>
    <property type="evidence" value="ECO:0007669"/>
    <property type="project" value="UniProtKB-KW"/>
</dbReference>
<feature type="domain" description="Protein kinase" evidence="6">
    <location>
        <begin position="16"/>
        <end position="307"/>
    </location>
</feature>
<gene>
    <name evidence="7" type="ORF">ACIGW0_12600</name>
</gene>
<keyword evidence="2" id="KW-0547">Nucleotide-binding</keyword>
<dbReference type="PROSITE" id="PS50011">
    <property type="entry name" value="PROTEIN_KINASE_DOM"/>
    <property type="match status" value="1"/>
</dbReference>
<dbReference type="InterPro" id="IPR008271">
    <property type="entry name" value="Ser/Thr_kinase_AS"/>
</dbReference>
<feature type="region of interest" description="Disordered" evidence="5">
    <location>
        <begin position="36"/>
        <end position="62"/>
    </location>
</feature>
<feature type="region of interest" description="Disordered" evidence="5">
    <location>
        <begin position="360"/>
        <end position="382"/>
    </location>
</feature>